<dbReference type="RefSeq" id="XP_006873270.1">
    <property type="nucleotide sequence ID" value="XM_006873208.1"/>
</dbReference>
<reference evidence="3" key="1">
    <citation type="submission" date="2025-08" db="UniProtKB">
        <authorList>
            <consortium name="RefSeq"/>
        </authorList>
    </citation>
    <scope>IDENTIFICATION</scope>
    <source>
        <tissue evidence="3">Spleen</tissue>
    </source>
</reference>
<name>A0A9B0WZY2_CHRAS</name>
<evidence type="ECO:0000313" key="2">
    <source>
        <dbReference type="Proteomes" id="UP000504623"/>
    </source>
</evidence>
<keyword evidence="2" id="KW-1185">Reference proteome</keyword>
<dbReference type="Proteomes" id="UP000504623">
    <property type="component" value="Unplaced"/>
</dbReference>
<accession>A0A9B0WZY2</accession>
<dbReference type="GeneID" id="102821755"/>
<dbReference type="OrthoDB" id="10056816at2759"/>
<protein>
    <submittedName>
        <fullName evidence="3">UPF0462 protein C4orf33 homolog</fullName>
    </submittedName>
</protein>
<dbReference type="PANTHER" id="PTHR31475">
    <property type="entry name" value="UPF0462 PROTEIN"/>
    <property type="match status" value="1"/>
</dbReference>
<dbReference type="AlphaFoldDB" id="A0A9B0WZY2"/>
<evidence type="ECO:0000313" key="3">
    <source>
        <dbReference type="RefSeq" id="XP_006873270.1"/>
    </source>
</evidence>
<comment type="similarity">
    <text evidence="1">Belongs to the UPF0462 family.</text>
</comment>
<dbReference type="PANTHER" id="PTHR31475:SF6">
    <property type="entry name" value="UPF0462 PROTEIN C4ORF33 HOMOLOG"/>
    <property type="match status" value="1"/>
</dbReference>
<organism evidence="2 3">
    <name type="scientific">Chrysochloris asiatica</name>
    <name type="common">Cape golden mole</name>
    <dbReference type="NCBI Taxonomy" id="185453"/>
    <lineage>
        <taxon>Eukaryota</taxon>
        <taxon>Metazoa</taxon>
        <taxon>Chordata</taxon>
        <taxon>Craniata</taxon>
        <taxon>Vertebrata</taxon>
        <taxon>Euteleostomi</taxon>
        <taxon>Mammalia</taxon>
        <taxon>Eutheria</taxon>
        <taxon>Afrotheria</taxon>
        <taxon>Chrysochloridae</taxon>
        <taxon>Chrysochlorinae</taxon>
        <taxon>Chrysochloris</taxon>
    </lineage>
</organism>
<evidence type="ECO:0000256" key="1">
    <source>
        <dbReference type="ARBA" id="ARBA00038085"/>
    </source>
</evidence>
<proteinExistence type="inferred from homology"/>
<gene>
    <name evidence="3" type="primary">LOC102821755</name>
</gene>
<sequence length="184" mass="20776">MVLVIAQLFDTFILIIRILGLEYQITKTWNSIQVTHTPISLKFKPAIQGLVMEVHAPFFNDPPAPPGTPGQAFNELWEYEVVESFFLNSLTKLYLEVELCPHGQHLVLLLSDGDAFIKELDLQFEANINGDQWIGTALIPWEYFPPGVDKMNSYAIHGSGTERIYEALYSIPLEEIEIGQGPDL</sequence>